<dbReference type="RefSeq" id="WP_023394049.1">
    <property type="nucleotide sequence ID" value="NZ_ASGZ01000024.1"/>
</dbReference>
<keyword evidence="3" id="KW-0808">Transferase</keyword>
<dbReference type="InterPro" id="IPR005467">
    <property type="entry name" value="His_kinase_dom"/>
</dbReference>
<keyword evidence="7" id="KW-0812">Transmembrane</keyword>
<dbReference type="AlphaFoldDB" id="V4GUH0"/>
<dbReference type="InterPro" id="IPR050980">
    <property type="entry name" value="2C_sensor_his_kinase"/>
</dbReference>
<evidence type="ECO:0000256" key="2">
    <source>
        <dbReference type="ARBA" id="ARBA00012438"/>
    </source>
</evidence>
<dbReference type="OrthoDB" id="342253at2157"/>
<keyword evidence="7" id="KW-1133">Transmembrane helix</keyword>
<keyword evidence="5 9" id="KW-0418">Kinase</keyword>
<dbReference type="InterPro" id="IPR003594">
    <property type="entry name" value="HATPase_dom"/>
</dbReference>
<evidence type="ECO:0000313" key="10">
    <source>
        <dbReference type="Proteomes" id="UP000017840"/>
    </source>
</evidence>
<keyword evidence="4" id="KW-0547">Nucleotide-binding</keyword>
<dbReference type="PRINTS" id="PR00344">
    <property type="entry name" value="BCTRLSENSOR"/>
</dbReference>
<dbReference type="PANTHER" id="PTHR44936">
    <property type="entry name" value="SENSOR PROTEIN CREC"/>
    <property type="match status" value="1"/>
</dbReference>
<evidence type="ECO:0000256" key="3">
    <source>
        <dbReference type="ARBA" id="ARBA00022679"/>
    </source>
</evidence>
<feature type="transmembrane region" description="Helical" evidence="7">
    <location>
        <begin position="68"/>
        <end position="91"/>
    </location>
</feature>
<keyword evidence="6" id="KW-0067">ATP-binding</keyword>
<dbReference type="InterPro" id="IPR004358">
    <property type="entry name" value="Sig_transdc_His_kin-like_C"/>
</dbReference>
<feature type="transmembrane region" description="Helical" evidence="7">
    <location>
        <begin position="40"/>
        <end position="62"/>
    </location>
</feature>
<evidence type="ECO:0000259" key="8">
    <source>
        <dbReference type="PROSITE" id="PS50109"/>
    </source>
</evidence>
<proteinExistence type="predicted"/>
<name>V4GUH0_9EURY</name>
<keyword evidence="7" id="KW-0472">Membrane</keyword>
<dbReference type="PROSITE" id="PS50109">
    <property type="entry name" value="HIS_KIN"/>
    <property type="match status" value="1"/>
</dbReference>
<evidence type="ECO:0000256" key="6">
    <source>
        <dbReference type="ARBA" id="ARBA00022840"/>
    </source>
</evidence>
<reference evidence="9 10" key="1">
    <citation type="journal article" date="2013" name="Genome Announc.">
        <title>Draft Genome Sequence of 'Candidatus Halobonum tyrrellensis' Strain G22, Isolated from the Hypersaline Waters of Lake Tyrrell, Australia.</title>
        <authorList>
            <person name="Ugalde J.A."/>
            <person name="Narasingarao P."/>
            <person name="Kuo S."/>
            <person name="Podell S."/>
            <person name="Allen E.E."/>
        </authorList>
    </citation>
    <scope>NUCLEOTIDE SEQUENCE [LARGE SCALE GENOMIC DNA]</scope>
    <source>
        <strain evidence="9 10">G22</strain>
    </source>
</reference>
<protein>
    <recommendedName>
        <fullName evidence="2">histidine kinase</fullName>
        <ecNumber evidence="2">2.7.13.3</ecNumber>
    </recommendedName>
</protein>
<evidence type="ECO:0000256" key="7">
    <source>
        <dbReference type="SAM" id="Phobius"/>
    </source>
</evidence>
<dbReference type="eggNOG" id="arCOG02364">
    <property type="taxonomic scope" value="Archaea"/>
</dbReference>
<dbReference type="EMBL" id="ASGZ01000024">
    <property type="protein sequence ID" value="ESP88786.1"/>
    <property type="molecule type" value="Genomic_DNA"/>
</dbReference>
<evidence type="ECO:0000256" key="5">
    <source>
        <dbReference type="ARBA" id="ARBA00022777"/>
    </source>
</evidence>
<dbReference type="SUPFAM" id="SSF55874">
    <property type="entry name" value="ATPase domain of HSP90 chaperone/DNA topoisomerase II/histidine kinase"/>
    <property type="match status" value="1"/>
</dbReference>
<dbReference type="SMART" id="SM00387">
    <property type="entry name" value="HATPase_c"/>
    <property type="match status" value="1"/>
</dbReference>
<feature type="domain" description="Histidine kinase" evidence="8">
    <location>
        <begin position="179"/>
        <end position="386"/>
    </location>
</feature>
<evidence type="ECO:0000313" key="9">
    <source>
        <dbReference type="EMBL" id="ESP88786.1"/>
    </source>
</evidence>
<dbReference type="GO" id="GO:0005524">
    <property type="term" value="F:ATP binding"/>
    <property type="evidence" value="ECO:0007669"/>
    <property type="project" value="UniProtKB-KW"/>
</dbReference>
<evidence type="ECO:0000256" key="4">
    <source>
        <dbReference type="ARBA" id="ARBA00022741"/>
    </source>
</evidence>
<evidence type="ECO:0000256" key="1">
    <source>
        <dbReference type="ARBA" id="ARBA00000085"/>
    </source>
</evidence>
<dbReference type="Gene3D" id="3.30.565.10">
    <property type="entry name" value="Histidine kinase-like ATPase, C-terminal domain"/>
    <property type="match status" value="1"/>
</dbReference>
<organism evidence="9 10">
    <name type="scientific">Candidatus Halobonum tyrrellensis G22</name>
    <dbReference type="NCBI Taxonomy" id="1324957"/>
    <lineage>
        <taxon>Archaea</taxon>
        <taxon>Methanobacteriati</taxon>
        <taxon>Methanobacteriota</taxon>
        <taxon>Stenosarchaea group</taxon>
        <taxon>Halobacteria</taxon>
        <taxon>Halobacteriales</taxon>
        <taxon>Haloferacaceae</taxon>
        <taxon>Candidatus Halobonum</taxon>
    </lineage>
</organism>
<accession>V4GUH0</accession>
<sequence length="386" mass="39505">MATDDARTGRSGGPLADRLRQVGVLPTVEPPPRERGAVRAMAAGSISLSGVGLLVPIVAQLFAGGSGVGTGLAVLGSVVAAALVAVGGLLYRSTISTDNAVRIAAWNFLGIAVLGAVMLALFAYQRADGGVIQSPGFVLGTLLAIGAGAHIIIGVYDARRVRAEQLARERRRTAVLNRALRHNIRNGANVILGHADLLAEAVEEGTPAANSAAALRDRATAISDLAVKARELGQYAERPAETYPTDAAEVVERAAAVVRETDPDATVRVGSVADARVVDDGRTARAVEELAENAAEHAGPKPTVDIEARAVDGRAAFVVTDDGPGVPAAERAVVLGDRPITDTDHGSGLGLWLARTVAETLDGEFAVEGRDGETGGTVATLSVPAA</sequence>
<dbReference type="InterPro" id="IPR036890">
    <property type="entry name" value="HATPase_C_sf"/>
</dbReference>
<dbReference type="PANTHER" id="PTHR44936:SF10">
    <property type="entry name" value="SENSOR PROTEIN RSTB"/>
    <property type="match status" value="1"/>
</dbReference>
<comment type="caution">
    <text evidence="9">The sequence shown here is derived from an EMBL/GenBank/DDBJ whole genome shotgun (WGS) entry which is preliminary data.</text>
</comment>
<dbReference type="EC" id="2.7.13.3" evidence="2"/>
<gene>
    <name evidence="9" type="ORF">K933_07316</name>
</gene>
<comment type="catalytic activity">
    <reaction evidence="1">
        <text>ATP + protein L-histidine = ADP + protein N-phospho-L-histidine.</text>
        <dbReference type="EC" id="2.7.13.3"/>
    </reaction>
</comment>
<feature type="transmembrane region" description="Helical" evidence="7">
    <location>
        <begin position="136"/>
        <end position="156"/>
    </location>
</feature>
<feature type="transmembrane region" description="Helical" evidence="7">
    <location>
        <begin position="103"/>
        <end position="124"/>
    </location>
</feature>
<keyword evidence="10" id="KW-1185">Reference proteome</keyword>
<dbReference type="GO" id="GO:0004673">
    <property type="term" value="F:protein histidine kinase activity"/>
    <property type="evidence" value="ECO:0007669"/>
    <property type="project" value="UniProtKB-EC"/>
</dbReference>
<dbReference type="Pfam" id="PF02518">
    <property type="entry name" value="HATPase_c"/>
    <property type="match status" value="1"/>
</dbReference>
<dbReference type="Proteomes" id="UP000017840">
    <property type="component" value="Unassembled WGS sequence"/>
</dbReference>